<protein>
    <submittedName>
        <fullName evidence="3">DNA-binding protein</fullName>
    </submittedName>
</protein>
<dbReference type="RefSeq" id="WP_151107818.1">
    <property type="nucleotide sequence ID" value="NZ_WAEM01000005.1"/>
</dbReference>
<evidence type="ECO:0000313" key="3">
    <source>
        <dbReference type="EMBL" id="KAB1155590.1"/>
    </source>
</evidence>
<name>A0A7J5ADH9_9FLAO</name>
<reference evidence="3 4" key="1">
    <citation type="submission" date="2019-09" db="EMBL/GenBank/DDBJ databases">
        <title>Flavobacterium sp. nov., isolated from glacier ice.</title>
        <authorList>
            <person name="Liu Q."/>
        </authorList>
    </citation>
    <scope>NUCLEOTIDE SEQUENCE [LARGE SCALE GENOMIC DNA]</scope>
    <source>
        <strain evidence="3 4">NBRC 112527</strain>
    </source>
</reference>
<evidence type="ECO:0000313" key="4">
    <source>
        <dbReference type="Proteomes" id="UP000490922"/>
    </source>
</evidence>
<feature type="domain" description="HU" evidence="2">
    <location>
        <begin position="37"/>
        <end position="144"/>
    </location>
</feature>
<proteinExistence type="predicted"/>
<dbReference type="InterPro" id="IPR005902">
    <property type="entry name" value="HU_DNA-bd_put"/>
</dbReference>
<comment type="caution">
    <text evidence="3">The sequence shown here is derived from an EMBL/GenBank/DDBJ whole genome shotgun (WGS) entry which is preliminary data.</text>
</comment>
<keyword evidence="1 3" id="KW-0238">DNA-binding</keyword>
<dbReference type="OrthoDB" id="9809801at2"/>
<dbReference type="EMBL" id="WAEM01000005">
    <property type="protein sequence ID" value="KAB1155590.1"/>
    <property type="molecule type" value="Genomic_DNA"/>
</dbReference>
<evidence type="ECO:0000256" key="1">
    <source>
        <dbReference type="ARBA" id="ARBA00023125"/>
    </source>
</evidence>
<dbReference type="InterPro" id="IPR010992">
    <property type="entry name" value="IHF-like_DNA-bd_dom_sf"/>
</dbReference>
<evidence type="ECO:0000259" key="2">
    <source>
        <dbReference type="Pfam" id="PF18291"/>
    </source>
</evidence>
<dbReference type="InterPro" id="IPR041607">
    <property type="entry name" value="HU-HIG"/>
</dbReference>
<dbReference type="Gene3D" id="4.10.520.10">
    <property type="entry name" value="IHF-like DNA-binding proteins"/>
    <property type="match status" value="1"/>
</dbReference>
<sequence>MNAYLCRNEQKITSSPPRIMAITITPIGKTNPVNPSASMLYYPKVTKTGEVDLEELSEQIAYGSSLTQADCYAVVISLVAMVSKELEAGKIVRLGQLGAFQISVKGTASETPEAVSPKNVRSASVIFRPGKKFKAMLKDLRFIRKGK</sequence>
<dbReference type="SUPFAM" id="SSF47729">
    <property type="entry name" value="IHF-like DNA-binding proteins"/>
    <property type="match status" value="1"/>
</dbReference>
<accession>A0A7J5ADH9</accession>
<dbReference type="NCBIfam" id="TIGR01201">
    <property type="entry name" value="HU_rel"/>
    <property type="match status" value="1"/>
</dbReference>
<dbReference type="Pfam" id="PF18291">
    <property type="entry name" value="HU-HIG"/>
    <property type="match status" value="1"/>
</dbReference>
<dbReference type="GO" id="GO:0003677">
    <property type="term" value="F:DNA binding"/>
    <property type="evidence" value="ECO:0007669"/>
    <property type="project" value="UniProtKB-KW"/>
</dbReference>
<organism evidence="3 4">
    <name type="scientific">Flavobacterium luteum</name>
    <dbReference type="NCBI Taxonomy" id="2026654"/>
    <lineage>
        <taxon>Bacteria</taxon>
        <taxon>Pseudomonadati</taxon>
        <taxon>Bacteroidota</taxon>
        <taxon>Flavobacteriia</taxon>
        <taxon>Flavobacteriales</taxon>
        <taxon>Flavobacteriaceae</taxon>
        <taxon>Flavobacterium</taxon>
    </lineage>
</organism>
<dbReference type="AlphaFoldDB" id="A0A7J5ADH9"/>
<gene>
    <name evidence="3" type="ORF">F6464_10785</name>
</gene>
<dbReference type="Proteomes" id="UP000490922">
    <property type="component" value="Unassembled WGS sequence"/>
</dbReference>
<keyword evidence="4" id="KW-1185">Reference proteome</keyword>